<dbReference type="AlphaFoldDB" id="A0AA44ZPM9"/>
<dbReference type="PROSITE" id="PS50043">
    <property type="entry name" value="HTH_LUXR_2"/>
    <property type="match status" value="1"/>
</dbReference>
<evidence type="ECO:0000313" key="6">
    <source>
        <dbReference type="Proteomes" id="UP000232453"/>
    </source>
</evidence>
<dbReference type="Proteomes" id="UP000232453">
    <property type="component" value="Unassembled WGS sequence"/>
</dbReference>
<feature type="domain" description="HTH luxR-type" evidence="4">
    <location>
        <begin position="951"/>
        <end position="1016"/>
    </location>
</feature>
<dbReference type="GO" id="GO:0004016">
    <property type="term" value="F:adenylate cyclase activity"/>
    <property type="evidence" value="ECO:0007669"/>
    <property type="project" value="TreeGrafter"/>
</dbReference>
<dbReference type="SUPFAM" id="SSF52540">
    <property type="entry name" value="P-loop containing nucleoside triphosphate hydrolases"/>
    <property type="match status" value="1"/>
</dbReference>
<protein>
    <submittedName>
        <fullName evidence="5">ATPase</fullName>
    </submittedName>
</protein>
<dbReference type="PANTHER" id="PTHR16305:SF35">
    <property type="entry name" value="TRANSCRIPTIONAL ACTIVATOR DOMAIN"/>
    <property type="match status" value="1"/>
</dbReference>
<gene>
    <name evidence="5" type="ORF">ATL51_2663</name>
</gene>
<sequence length="1022" mass="105369">MARATMRSMTAGATHGDGAPGPDPDELVGRADELAGLLRDLDAARAGRARAVLLAGEAGIGKSRLATALGRAAAGAGAQVVVGRCLDAGGAALPYLPFSEVLDALARAGTALRPVLHGLLPGAAEAPRPATGDGDSGRLQVFDAVAGAVRDAAATAPLLVVLEDLHWADRSTRELLAFLLARLGSQRLLVLGTYRSDDLHRRHPLRASLAELIRLPAVRRVELGPLTPDAVLALVRARAATGGVDEATLRRIAARSEGNAFYAEELVAAGSDGLPGGLADVLLTRLDRLGGPAREVLRVASLAERSIPHDLLRDASELSAAELEAGLREAVSHHLLVPDPAPGAESYAFRHALLREAVHDDLLPAERVRLHARLTALLAGRDDDPGVAAALARHALAAHDLPRALAASVRAAEEAHRRHGPAEMLAHAERALELWSAVEDPERLTGVSESALTREAAWAASASGDPERGIALGARAVRVADLGEDPHARAGARRHYAMRLLDSGARVDAAVAAATEAVELLAGGPPGTEPAWAHAVLARAHLNADHAEPAWSHARASLAVARAVHDTAPPAEGSAAYRDLSAVCADALITLAFCARMEGDPQAARDRLAGASSLAAASGNRVVELRTVWNRGVSFIEDGLLDAAADELAEGARRAAAYGLLWGGYGLEFRIAQVRVDVQRGEWDAAVRTAADVDPTLPLRVTGQLAVAGALVGVARGDLDGAEELLSVLATEPPVHDQAALLQGVVGAESARWRGDAALAVDRVATALGVLRAEYPHHLGELALCALGAAARADLAEAARTAGDPAGAEAHAGAAAGLADEAALTAERGLPRGTAVGPEGRAWLARARAEAARAHGEAAPQVWDAVVETFAGYGDGYRAAEARWRRAEALLGRAHRGGPGTDGEADRRAAAEDLAVAATGADRLGARPLAEAVAALRLRAGDGGPRPAPPSGAGGSPLTPREHAVLELVAHGLTNRAVGERLFISEKTVSVHLSRAMAKLGASGRAEAVALAHSRGLLTPRD</sequence>
<evidence type="ECO:0000256" key="3">
    <source>
        <dbReference type="SAM" id="MobiDB-lite"/>
    </source>
</evidence>
<dbReference type="PANTHER" id="PTHR16305">
    <property type="entry name" value="TESTICULAR SOLUBLE ADENYLYL CYCLASE"/>
    <property type="match status" value="1"/>
</dbReference>
<dbReference type="Gene3D" id="1.10.10.10">
    <property type="entry name" value="Winged helix-like DNA-binding domain superfamily/Winged helix DNA-binding domain"/>
    <property type="match status" value="1"/>
</dbReference>
<evidence type="ECO:0000256" key="2">
    <source>
        <dbReference type="ARBA" id="ARBA00022840"/>
    </source>
</evidence>
<dbReference type="InterPro" id="IPR041664">
    <property type="entry name" value="AAA_16"/>
</dbReference>
<organism evidence="5 6">
    <name type="scientific">Pseudonocardia alni</name>
    <name type="common">Amycolata alni</name>
    <dbReference type="NCBI Taxonomy" id="33907"/>
    <lineage>
        <taxon>Bacteria</taxon>
        <taxon>Bacillati</taxon>
        <taxon>Actinomycetota</taxon>
        <taxon>Actinomycetes</taxon>
        <taxon>Pseudonocardiales</taxon>
        <taxon>Pseudonocardiaceae</taxon>
        <taxon>Pseudonocardia</taxon>
    </lineage>
</organism>
<reference evidence="5 6" key="1">
    <citation type="submission" date="2017-11" db="EMBL/GenBank/DDBJ databases">
        <title>Sequencing the genomes of 1000 actinobacteria strains.</title>
        <authorList>
            <person name="Klenk H.-P."/>
        </authorList>
    </citation>
    <scope>NUCLEOTIDE SEQUENCE [LARGE SCALE GENOMIC DNA]</scope>
    <source>
        <strain evidence="5 6">DSM 44104</strain>
    </source>
</reference>
<evidence type="ECO:0000256" key="1">
    <source>
        <dbReference type="ARBA" id="ARBA00022741"/>
    </source>
</evidence>
<dbReference type="SMART" id="SM00421">
    <property type="entry name" value="HTH_LUXR"/>
    <property type="match status" value="1"/>
</dbReference>
<dbReference type="PRINTS" id="PR00038">
    <property type="entry name" value="HTHLUXR"/>
</dbReference>
<dbReference type="EMBL" id="PHUJ01000003">
    <property type="protein sequence ID" value="PKB30984.1"/>
    <property type="molecule type" value="Genomic_DNA"/>
</dbReference>
<dbReference type="GO" id="GO:0006355">
    <property type="term" value="P:regulation of DNA-templated transcription"/>
    <property type="evidence" value="ECO:0007669"/>
    <property type="project" value="InterPro"/>
</dbReference>
<proteinExistence type="predicted"/>
<dbReference type="InterPro" id="IPR016032">
    <property type="entry name" value="Sig_transdc_resp-reg_C-effctor"/>
</dbReference>
<dbReference type="InterPro" id="IPR000792">
    <property type="entry name" value="Tscrpt_reg_LuxR_C"/>
</dbReference>
<dbReference type="InterPro" id="IPR036388">
    <property type="entry name" value="WH-like_DNA-bd_sf"/>
</dbReference>
<dbReference type="GO" id="GO:0005524">
    <property type="term" value="F:ATP binding"/>
    <property type="evidence" value="ECO:0007669"/>
    <property type="project" value="UniProtKB-KW"/>
</dbReference>
<keyword evidence="2" id="KW-0067">ATP-binding</keyword>
<dbReference type="Pfam" id="PF13191">
    <property type="entry name" value="AAA_16"/>
    <property type="match status" value="1"/>
</dbReference>
<dbReference type="InterPro" id="IPR027417">
    <property type="entry name" value="P-loop_NTPase"/>
</dbReference>
<dbReference type="GO" id="GO:0005737">
    <property type="term" value="C:cytoplasm"/>
    <property type="evidence" value="ECO:0007669"/>
    <property type="project" value="TreeGrafter"/>
</dbReference>
<feature type="region of interest" description="Disordered" evidence="3">
    <location>
        <begin position="940"/>
        <end position="959"/>
    </location>
</feature>
<dbReference type="GO" id="GO:0003677">
    <property type="term" value="F:DNA binding"/>
    <property type="evidence" value="ECO:0007669"/>
    <property type="project" value="InterPro"/>
</dbReference>
<dbReference type="Pfam" id="PF00196">
    <property type="entry name" value="GerE"/>
    <property type="match status" value="1"/>
</dbReference>
<dbReference type="SUPFAM" id="SSF46894">
    <property type="entry name" value="C-terminal effector domain of the bipartite response regulators"/>
    <property type="match status" value="1"/>
</dbReference>
<evidence type="ECO:0000313" key="5">
    <source>
        <dbReference type="EMBL" id="PKB30984.1"/>
    </source>
</evidence>
<dbReference type="PROSITE" id="PS00622">
    <property type="entry name" value="HTH_LUXR_1"/>
    <property type="match status" value="1"/>
</dbReference>
<feature type="region of interest" description="Disordered" evidence="3">
    <location>
        <begin position="1"/>
        <end position="25"/>
    </location>
</feature>
<accession>A0AA44ZPM9</accession>
<comment type="caution">
    <text evidence="5">The sequence shown here is derived from an EMBL/GenBank/DDBJ whole genome shotgun (WGS) entry which is preliminary data.</text>
</comment>
<keyword evidence="1" id="KW-0547">Nucleotide-binding</keyword>
<dbReference type="CDD" id="cd06170">
    <property type="entry name" value="LuxR_C_like"/>
    <property type="match status" value="1"/>
</dbReference>
<evidence type="ECO:0000259" key="4">
    <source>
        <dbReference type="PROSITE" id="PS50043"/>
    </source>
</evidence>
<name>A0AA44ZPM9_PSEA5</name>